<dbReference type="InterPro" id="IPR011050">
    <property type="entry name" value="Pectin_lyase_fold/virulence"/>
</dbReference>
<dbReference type="SUPFAM" id="SSF51126">
    <property type="entry name" value="Pectin lyase-like"/>
    <property type="match status" value="1"/>
</dbReference>
<dbReference type="Proteomes" id="UP000198415">
    <property type="component" value="Unassembled WGS sequence"/>
</dbReference>
<dbReference type="Gene3D" id="2.160.20.10">
    <property type="entry name" value="Single-stranded right-handed beta-helix, Pectin lyase-like"/>
    <property type="match status" value="1"/>
</dbReference>
<sequence>MTSQSRRGLITGSLAGAAGLAAGGMIFGQPTAALAATEGLVVITPSGKKSGVEDHAAIQGALSDVNRQVLLSAGEFYINQPIVMRSNQRLIGAGAHATKIKQVGAGHGITSVSDFAINYVTIAGLSMIGQYDPDTAPPANGPSGIRLVPGPAEGPSNITIEDCVVENWGDCGVYLTAVIASRITRVQSARNGGNGFYVTNTATAAATSLAFEACYALENKKNGYELDWVSYSTLNACAADATGGKRGYLLHGCASVTLTSCGAEEFTEEGFAVTNSRSCSLIGAFTYKGAKTGIRISGSTVNQTIGGAVQADPKSVDKPSLTNFIVAEAGSSAVIWGVTRTSPDLLSEKVTNLDGSA</sequence>
<evidence type="ECO:0000259" key="1">
    <source>
        <dbReference type="Pfam" id="PF13229"/>
    </source>
</evidence>
<dbReference type="InterPro" id="IPR006311">
    <property type="entry name" value="TAT_signal"/>
</dbReference>
<dbReference type="EMBL" id="FZNR01000012">
    <property type="protein sequence ID" value="SNS22360.1"/>
    <property type="molecule type" value="Genomic_DNA"/>
</dbReference>
<dbReference type="Pfam" id="PF13229">
    <property type="entry name" value="Beta_helix"/>
    <property type="match status" value="1"/>
</dbReference>
<proteinExistence type="predicted"/>
<name>A0A239CQE4_9ACTN</name>
<dbReference type="InterPro" id="IPR039448">
    <property type="entry name" value="Beta_helix"/>
</dbReference>
<evidence type="ECO:0000313" key="3">
    <source>
        <dbReference type="Proteomes" id="UP000198415"/>
    </source>
</evidence>
<protein>
    <submittedName>
        <fullName evidence="2">Right handed beta helix region</fullName>
    </submittedName>
</protein>
<evidence type="ECO:0000313" key="2">
    <source>
        <dbReference type="EMBL" id="SNS22360.1"/>
    </source>
</evidence>
<keyword evidence="3" id="KW-1185">Reference proteome</keyword>
<dbReference type="PROSITE" id="PS51318">
    <property type="entry name" value="TAT"/>
    <property type="match status" value="1"/>
</dbReference>
<feature type="domain" description="Right handed beta helix" evidence="1">
    <location>
        <begin position="154"/>
        <end position="301"/>
    </location>
</feature>
<dbReference type="InterPro" id="IPR012334">
    <property type="entry name" value="Pectin_lyas_fold"/>
</dbReference>
<organism evidence="2 3">
    <name type="scientific">Actinoplanes regularis</name>
    <dbReference type="NCBI Taxonomy" id="52697"/>
    <lineage>
        <taxon>Bacteria</taxon>
        <taxon>Bacillati</taxon>
        <taxon>Actinomycetota</taxon>
        <taxon>Actinomycetes</taxon>
        <taxon>Micromonosporales</taxon>
        <taxon>Micromonosporaceae</taxon>
        <taxon>Actinoplanes</taxon>
    </lineage>
</organism>
<accession>A0A239CQE4</accession>
<gene>
    <name evidence="2" type="ORF">SAMN06264365_11237</name>
</gene>
<dbReference type="RefSeq" id="WP_239138537.1">
    <property type="nucleotide sequence ID" value="NZ_BOMU01000065.1"/>
</dbReference>
<reference evidence="2 3" key="1">
    <citation type="submission" date="2017-06" db="EMBL/GenBank/DDBJ databases">
        <authorList>
            <person name="Kim H.J."/>
            <person name="Triplett B.A."/>
        </authorList>
    </citation>
    <scope>NUCLEOTIDE SEQUENCE [LARGE SCALE GENOMIC DNA]</scope>
    <source>
        <strain evidence="2 3">DSM 43151</strain>
    </source>
</reference>
<dbReference type="AlphaFoldDB" id="A0A239CQE4"/>